<protein>
    <recommendedName>
        <fullName evidence="3">Helix-turn-helix domain-containing protein</fullName>
    </recommendedName>
</protein>
<organism evidence="1 2">
    <name type="scientific">Bacillus mycoides</name>
    <dbReference type="NCBI Taxonomy" id="1405"/>
    <lineage>
        <taxon>Bacteria</taxon>
        <taxon>Bacillati</taxon>
        <taxon>Bacillota</taxon>
        <taxon>Bacilli</taxon>
        <taxon>Bacillales</taxon>
        <taxon>Bacillaceae</taxon>
        <taxon>Bacillus</taxon>
        <taxon>Bacillus cereus group</taxon>
    </lineage>
</organism>
<evidence type="ECO:0008006" key="3">
    <source>
        <dbReference type="Google" id="ProtNLM"/>
    </source>
</evidence>
<dbReference type="InterPro" id="IPR036390">
    <property type="entry name" value="WH_DNA-bd_sf"/>
</dbReference>
<proteinExistence type="predicted"/>
<dbReference type="SUPFAM" id="SSF46785">
    <property type="entry name" value="Winged helix' DNA-binding domain"/>
    <property type="match status" value="1"/>
</dbReference>
<dbReference type="InterPro" id="IPR036388">
    <property type="entry name" value="WH-like_DNA-bd_sf"/>
</dbReference>
<gene>
    <name evidence="1" type="ORF">FC701_32220</name>
</gene>
<reference evidence="1 2" key="1">
    <citation type="journal article" date="2019" name="Environ. Microbiol.">
        <title>An active ?-lactamase is a part of an orchestrated cell wall stress resistance network of Bacillus subtilis and related rhizosphere species.</title>
        <authorList>
            <person name="Bucher T."/>
            <person name="Keren-Paz A."/>
            <person name="Hausser J."/>
            <person name="Olender T."/>
            <person name="Cytryn E."/>
            <person name="Kolodkin-Gal I."/>
        </authorList>
    </citation>
    <scope>NUCLEOTIDE SEQUENCE [LARGE SCALE GENOMIC DNA]</scope>
    <source>
        <strain evidence="1 2">I186</strain>
    </source>
</reference>
<evidence type="ECO:0000313" key="1">
    <source>
        <dbReference type="EMBL" id="TKI79272.1"/>
    </source>
</evidence>
<dbReference type="EMBL" id="SZOD01001145">
    <property type="protein sequence ID" value="TKI79272.1"/>
    <property type="molecule type" value="Genomic_DNA"/>
</dbReference>
<name>A0A4U2ZX88_BACMY</name>
<dbReference type="RefSeq" id="WP_137059451.1">
    <property type="nucleotide sequence ID" value="NZ_CP036121.1"/>
</dbReference>
<dbReference type="Proteomes" id="UP000305524">
    <property type="component" value="Unassembled WGS sequence"/>
</dbReference>
<dbReference type="Gene3D" id="1.10.10.10">
    <property type="entry name" value="Winged helix-like DNA-binding domain superfamily/Winged helix DNA-binding domain"/>
    <property type="match status" value="1"/>
</dbReference>
<comment type="caution">
    <text evidence="1">The sequence shown here is derived from an EMBL/GenBank/DDBJ whole genome shotgun (WGS) entry which is preliminary data.</text>
</comment>
<accession>A0A4U2ZX88</accession>
<sequence length="135" mass="15594">MSKRDEASLLQWISTIKRDHTIFIPTIHEECGLQTIGTPLDLYEYTKVDGFKPDYIHLYMVISKMYNEKYGCSVGKLDEIADKSGKSLRSIQRDIIVLEKVGLIHYTKSVDNKNYYICITPKSADQVRTMKDILI</sequence>
<dbReference type="AlphaFoldDB" id="A0A4U2ZX88"/>
<evidence type="ECO:0000313" key="2">
    <source>
        <dbReference type="Proteomes" id="UP000305524"/>
    </source>
</evidence>